<evidence type="ECO:0000313" key="3">
    <source>
        <dbReference type="Proteomes" id="UP001169063"/>
    </source>
</evidence>
<dbReference type="PROSITE" id="PS51729">
    <property type="entry name" value="GNAT_YJDJ"/>
    <property type="match status" value="1"/>
</dbReference>
<dbReference type="RefSeq" id="WP_302110206.1">
    <property type="nucleotide sequence ID" value="NZ_JAUKTR010000004.1"/>
</dbReference>
<feature type="domain" description="N-acetyltransferase" evidence="1">
    <location>
        <begin position="5"/>
        <end position="95"/>
    </location>
</feature>
<dbReference type="InterPro" id="IPR031165">
    <property type="entry name" value="GNAT_YJDJ"/>
</dbReference>
<accession>A0ABT8SPL1</accession>
<gene>
    <name evidence="2" type="ORF">Q0812_10080</name>
</gene>
<dbReference type="EC" id="2.3.1.-" evidence="2"/>
<dbReference type="PANTHER" id="PTHR31435">
    <property type="entry name" value="PROTEIN NATD1"/>
    <property type="match status" value="1"/>
</dbReference>
<evidence type="ECO:0000259" key="1">
    <source>
        <dbReference type="PROSITE" id="PS51729"/>
    </source>
</evidence>
<sequence>MKPIRHDPEAHRFEQEFEGPNGQPLLVFADYARQGETLAILHVEADPALRGGGAAGRFMQSLVNEARDEGLKLRPVCGYAAAWFRRHPEAAGVLAHSRPLRNER</sequence>
<dbReference type="InterPro" id="IPR045057">
    <property type="entry name" value="Gcn5-rel_NAT"/>
</dbReference>
<dbReference type="Gene3D" id="3.40.630.30">
    <property type="match status" value="1"/>
</dbReference>
<keyword evidence="2" id="KW-0808">Transferase</keyword>
<comment type="caution">
    <text evidence="2">The sequence shown here is derived from an EMBL/GenBank/DDBJ whole genome shotgun (WGS) entry which is preliminary data.</text>
</comment>
<protein>
    <submittedName>
        <fullName evidence="2">GNAT family N-acetyltransferase</fullName>
        <ecNumber evidence="2">2.3.1.-</ecNumber>
    </submittedName>
</protein>
<dbReference type="Pfam" id="PF14542">
    <property type="entry name" value="Acetyltransf_CG"/>
    <property type="match status" value="1"/>
</dbReference>
<proteinExistence type="predicted"/>
<keyword evidence="2" id="KW-0012">Acyltransferase</keyword>
<name>A0ABT8SPL1_9CAUL</name>
<evidence type="ECO:0000313" key="2">
    <source>
        <dbReference type="EMBL" id="MDO1559773.1"/>
    </source>
</evidence>
<dbReference type="EMBL" id="JAUKTR010000004">
    <property type="protein sequence ID" value="MDO1559773.1"/>
    <property type="molecule type" value="Genomic_DNA"/>
</dbReference>
<reference evidence="2" key="1">
    <citation type="submission" date="2023-07" db="EMBL/GenBank/DDBJ databases">
        <title>Brevundimonas soil sp. nov., isolated from the soil of chemical plant.</title>
        <authorList>
            <person name="Wu N."/>
        </authorList>
    </citation>
    <scope>NUCLEOTIDE SEQUENCE</scope>
    <source>
        <strain evidence="2">XZ-24</strain>
    </source>
</reference>
<dbReference type="GO" id="GO:0016746">
    <property type="term" value="F:acyltransferase activity"/>
    <property type="evidence" value="ECO:0007669"/>
    <property type="project" value="UniProtKB-KW"/>
</dbReference>
<dbReference type="PANTHER" id="PTHR31435:SF10">
    <property type="entry name" value="BSR4717 PROTEIN"/>
    <property type="match status" value="1"/>
</dbReference>
<organism evidence="2 3">
    <name type="scientific">Peiella sedimenti</name>
    <dbReference type="NCBI Taxonomy" id="3061083"/>
    <lineage>
        <taxon>Bacteria</taxon>
        <taxon>Pseudomonadati</taxon>
        <taxon>Pseudomonadota</taxon>
        <taxon>Alphaproteobacteria</taxon>
        <taxon>Caulobacterales</taxon>
        <taxon>Caulobacteraceae</taxon>
        <taxon>Peiella</taxon>
    </lineage>
</organism>
<dbReference type="InterPro" id="IPR016181">
    <property type="entry name" value="Acyl_CoA_acyltransferase"/>
</dbReference>
<dbReference type="Proteomes" id="UP001169063">
    <property type="component" value="Unassembled WGS sequence"/>
</dbReference>
<dbReference type="SUPFAM" id="SSF55729">
    <property type="entry name" value="Acyl-CoA N-acyltransferases (Nat)"/>
    <property type="match status" value="1"/>
</dbReference>
<keyword evidence="3" id="KW-1185">Reference proteome</keyword>